<name>A0A2I0HL57_PUNGR</name>
<feature type="region of interest" description="Disordered" evidence="1">
    <location>
        <begin position="20"/>
        <end position="53"/>
    </location>
</feature>
<dbReference type="AlphaFoldDB" id="A0A2I0HL57"/>
<proteinExistence type="predicted"/>
<comment type="caution">
    <text evidence="2">The sequence shown here is derived from an EMBL/GenBank/DDBJ whole genome shotgun (WGS) entry which is preliminary data.</text>
</comment>
<dbReference type="EMBL" id="PGOL01008127">
    <property type="protein sequence ID" value="PKI32026.1"/>
    <property type="molecule type" value="Genomic_DNA"/>
</dbReference>
<gene>
    <name evidence="2" type="ORF">CRG98_047589</name>
</gene>
<keyword evidence="3" id="KW-1185">Reference proteome</keyword>
<accession>A0A2I0HL57</accession>
<evidence type="ECO:0000313" key="2">
    <source>
        <dbReference type="EMBL" id="PKI32026.1"/>
    </source>
</evidence>
<evidence type="ECO:0000256" key="1">
    <source>
        <dbReference type="SAM" id="MobiDB-lite"/>
    </source>
</evidence>
<dbReference type="Proteomes" id="UP000233551">
    <property type="component" value="Unassembled WGS sequence"/>
</dbReference>
<reference evidence="2 3" key="1">
    <citation type="submission" date="2017-11" db="EMBL/GenBank/DDBJ databases">
        <title>De-novo sequencing of pomegranate (Punica granatum L.) genome.</title>
        <authorList>
            <person name="Akparov Z."/>
            <person name="Amiraslanov A."/>
            <person name="Hajiyeva S."/>
            <person name="Abbasov M."/>
            <person name="Kaur K."/>
            <person name="Hamwieh A."/>
            <person name="Solovyev V."/>
            <person name="Salamov A."/>
            <person name="Braich B."/>
            <person name="Kosarev P."/>
            <person name="Mahmoud A."/>
            <person name="Hajiyev E."/>
            <person name="Babayeva S."/>
            <person name="Izzatullayeva V."/>
            <person name="Mammadov A."/>
            <person name="Mammadov A."/>
            <person name="Sharifova S."/>
            <person name="Ojaghi J."/>
            <person name="Eynullazada K."/>
            <person name="Bayramov B."/>
            <person name="Abdulazimova A."/>
            <person name="Shahmuradov I."/>
        </authorList>
    </citation>
    <scope>NUCLEOTIDE SEQUENCE [LARGE SCALE GENOMIC DNA]</scope>
    <source>
        <strain evidence="3">cv. AG2017</strain>
        <tissue evidence="2">Leaf</tissue>
    </source>
</reference>
<protein>
    <submittedName>
        <fullName evidence="2">Uncharacterized protein</fullName>
    </submittedName>
</protein>
<organism evidence="2 3">
    <name type="scientific">Punica granatum</name>
    <name type="common">Pomegranate</name>
    <dbReference type="NCBI Taxonomy" id="22663"/>
    <lineage>
        <taxon>Eukaryota</taxon>
        <taxon>Viridiplantae</taxon>
        <taxon>Streptophyta</taxon>
        <taxon>Embryophyta</taxon>
        <taxon>Tracheophyta</taxon>
        <taxon>Spermatophyta</taxon>
        <taxon>Magnoliopsida</taxon>
        <taxon>eudicotyledons</taxon>
        <taxon>Gunneridae</taxon>
        <taxon>Pentapetalae</taxon>
        <taxon>rosids</taxon>
        <taxon>malvids</taxon>
        <taxon>Myrtales</taxon>
        <taxon>Lythraceae</taxon>
        <taxon>Punica</taxon>
    </lineage>
</organism>
<sequence length="191" mass="21142">MLRKTTNFANRDWVSHCGGDDKHGGGSSSFKFLPLKNNKDPLNPSPQLMQPPPKSRYPFSGCQPCLGLSSSEDENGASNSKIESRIAVPCKGLKVGGMWVCSFYGGIRPSWREGLEQNVFALSGSGVRRFQSFVSVSEQSVRWRRVQRLGRRGEAEIDHTLHVKAPHRSTEDEPGSRSIVEGGYLRAHDNV</sequence>
<evidence type="ECO:0000313" key="3">
    <source>
        <dbReference type="Proteomes" id="UP000233551"/>
    </source>
</evidence>